<evidence type="ECO:0000313" key="3">
    <source>
        <dbReference type="Proteomes" id="UP000683360"/>
    </source>
</evidence>
<dbReference type="Proteomes" id="UP000683360">
    <property type="component" value="Unassembled WGS sequence"/>
</dbReference>
<dbReference type="AlphaFoldDB" id="A0A8S3PW89"/>
<keyword evidence="1" id="KW-0238">DNA-binding</keyword>
<keyword evidence="3" id="KW-1185">Reference proteome</keyword>
<accession>A0A8S3PW89</accession>
<evidence type="ECO:0000313" key="2">
    <source>
        <dbReference type="EMBL" id="CAG2188210.1"/>
    </source>
</evidence>
<sequence length="193" mass="22299">MFLQAFKNDLLELPASLIEKVSLLPDLLTESKASNTVQNYYYVFLRWKKWALSNGISSEFILLAKPIHVALYLACLVQQTHTPSPINQAFYSIRWAHKITSEISPTDSDLVKNILEGAKRRLSVPVKKKEPMTADMLSHMFDKFYWEDNLYNQRSICACLLSYSVFLLVSDLLNLKTCDVLFSKSHVRIYKEK</sequence>
<protein>
    <submittedName>
        <fullName evidence="2">Uncharacterized protein</fullName>
    </submittedName>
</protein>
<dbReference type="SUPFAM" id="SSF47823">
    <property type="entry name" value="lambda integrase-like, N-terminal domain"/>
    <property type="match status" value="1"/>
</dbReference>
<dbReference type="PANTHER" id="PTHR34605">
    <property type="entry name" value="PHAGE_INTEGRASE DOMAIN-CONTAINING PROTEIN"/>
    <property type="match status" value="1"/>
</dbReference>
<name>A0A8S3PW89_MYTED</name>
<dbReference type="InterPro" id="IPR010998">
    <property type="entry name" value="Integrase_recombinase_N"/>
</dbReference>
<dbReference type="EMBL" id="CAJPWZ010000201">
    <property type="protein sequence ID" value="CAG2188210.1"/>
    <property type="molecule type" value="Genomic_DNA"/>
</dbReference>
<dbReference type="OrthoDB" id="10066651at2759"/>
<dbReference type="PANTHER" id="PTHR34605:SF4">
    <property type="entry name" value="DNA ADENINE METHYLTRANSFERASE"/>
    <property type="match status" value="1"/>
</dbReference>
<proteinExistence type="predicted"/>
<dbReference type="Gene3D" id="1.10.150.130">
    <property type="match status" value="1"/>
</dbReference>
<dbReference type="SUPFAM" id="SSF56349">
    <property type="entry name" value="DNA breaking-rejoining enzymes"/>
    <property type="match status" value="1"/>
</dbReference>
<dbReference type="InterPro" id="IPR052925">
    <property type="entry name" value="Phage_Integrase-like_Recomb"/>
</dbReference>
<reference evidence="2" key="1">
    <citation type="submission" date="2021-03" db="EMBL/GenBank/DDBJ databases">
        <authorList>
            <person name="Bekaert M."/>
        </authorList>
    </citation>
    <scope>NUCLEOTIDE SEQUENCE</scope>
</reference>
<organism evidence="2 3">
    <name type="scientific">Mytilus edulis</name>
    <name type="common">Blue mussel</name>
    <dbReference type="NCBI Taxonomy" id="6550"/>
    <lineage>
        <taxon>Eukaryota</taxon>
        <taxon>Metazoa</taxon>
        <taxon>Spiralia</taxon>
        <taxon>Lophotrochozoa</taxon>
        <taxon>Mollusca</taxon>
        <taxon>Bivalvia</taxon>
        <taxon>Autobranchia</taxon>
        <taxon>Pteriomorphia</taxon>
        <taxon>Mytilida</taxon>
        <taxon>Mytiloidea</taxon>
        <taxon>Mytilidae</taxon>
        <taxon>Mytilinae</taxon>
        <taxon>Mytilus</taxon>
    </lineage>
</organism>
<evidence type="ECO:0000256" key="1">
    <source>
        <dbReference type="ARBA" id="ARBA00023125"/>
    </source>
</evidence>
<comment type="caution">
    <text evidence="2">The sequence shown here is derived from an EMBL/GenBank/DDBJ whole genome shotgun (WGS) entry which is preliminary data.</text>
</comment>
<dbReference type="GO" id="GO:0003677">
    <property type="term" value="F:DNA binding"/>
    <property type="evidence" value="ECO:0007669"/>
    <property type="project" value="UniProtKB-KW"/>
</dbReference>
<dbReference type="InterPro" id="IPR011010">
    <property type="entry name" value="DNA_brk_join_enz"/>
</dbReference>
<gene>
    <name evidence="2" type="ORF">MEDL_3643</name>
</gene>